<dbReference type="PROSITE" id="PS00175">
    <property type="entry name" value="PG_MUTASE"/>
    <property type="match status" value="1"/>
</dbReference>
<dbReference type="InterPro" id="IPR001345">
    <property type="entry name" value="PG/BPGM_mutase_AS"/>
</dbReference>
<dbReference type="InterPro" id="IPR013078">
    <property type="entry name" value="His_Pase_superF_clade-1"/>
</dbReference>
<keyword evidence="2" id="KW-0413">Isomerase</keyword>
<sequence length="203" mass="21639">MGGGKPVMRLLLVRHGETAWNAGHRLQGSEDIPLSESGRGQGRLLAPLVAAQRPTRCISSPLSRATATAALLGFHDPELDERWQEAHLGDWTGLSSAELGRRGDGAYKSWRAGVFTPPGAETFEALTDRVVSAVEQLLPNDRTVLVVTHGGPIRALCQAFVGLQANALVPVDPASLTIIDFTDRARLRAYGATTSGLSEDPPD</sequence>
<comment type="caution">
    <text evidence="3">The sequence shown here is derived from an EMBL/GenBank/DDBJ whole genome shotgun (WGS) entry which is preliminary data.</text>
</comment>
<dbReference type="SUPFAM" id="SSF53254">
    <property type="entry name" value="Phosphoglycerate mutase-like"/>
    <property type="match status" value="1"/>
</dbReference>
<evidence type="ECO:0000313" key="3">
    <source>
        <dbReference type="EMBL" id="GAA3743403.1"/>
    </source>
</evidence>
<reference evidence="4" key="1">
    <citation type="journal article" date="2019" name="Int. J. Syst. Evol. Microbiol.">
        <title>The Global Catalogue of Microorganisms (GCM) 10K type strain sequencing project: providing services to taxonomists for standard genome sequencing and annotation.</title>
        <authorList>
            <consortium name="The Broad Institute Genomics Platform"/>
            <consortium name="The Broad Institute Genome Sequencing Center for Infectious Disease"/>
            <person name="Wu L."/>
            <person name="Ma J."/>
        </authorList>
    </citation>
    <scope>NUCLEOTIDE SEQUENCE [LARGE SCALE GENOMIC DNA]</scope>
    <source>
        <strain evidence="4">JCM 16949</strain>
    </source>
</reference>
<dbReference type="Pfam" id="PF00300">
    <property type="entry name" value="His_Phos_1"/>
    <property type="match status" value="1"/>
</dbReference>
<evidence type="ECO:0000313" key="4">
    <source>
        <dbReference type="Proteomes" id="UP001501004"/>
    </source>
</evidence>
<dbReference type="PIRSF" id="PIRSF000709">
    <property type="entry name" value="6PFK_2-Ptase"/>
    <property type="match status" value="1"/>
</dbReference>
<name>A0ABP7FPS8_9MICO</name>
<dbReference type="Proteomes" id="UP001501004">
    <property type="component" value="Unassembled WGS sequence"/>
</dbReference>
<evidence type="ECO:0000256" key="2">
    <source>
        <dbReference type="ARBA" id="ARBA00023235"/>
    </source>
</evidence>
<dbReference type="InterPro" id="IPR050275">
    <property type="entry name" value="PGM_Phosphatase"/>
</dbReference>
<protein>
    <submittedName>
        <fullName evidence="3">Histidine phosphatase family protein</fullName>
    </submittedName>
</protein>
<evidence type="ECO:0000256" key="1">
    <source>
        <dbReference type="ARBA" id="ARBA00023152"/>
    </source>
</evidence>
<dbReference type="PANTHER" id="PTHR48100">
    <property type="entry name" value="BROAD-SPECIFICITY PHOSPHATASE YOR283W-RELATED"/>
    <property type="match status" value="1"/>
</dbReference>
<dbReference type="InterPro" id="IPR029033">
    <property type="entry name" value="His_PPase_superfam"/>
</dbReference>
<keyword evidence="1" id="KW-0324">Glycolysis</keyword>
<dbReference type="Gene3D" id="3.40.50.1240">
    <property type="entry name" value="Phosphoglycerate mutase-like"/>
    <property type="match status" value="1"/>
</dbReference>
<keyword evidence="4" id="KW-1185">Reference proteome</keyword>
<dbReference type="EMBL" id="BAABAE010000003">
    <property type="protein sequence ID" value="GAA3743403.1"/>
    <property type="molecule type" value="Genomic_DNA"/>
</dbReference>
<organism evidence="3 4">
    <name type="scientific">Leifsonella bigeumensis</name>
    <dbReference type="NCBI Taxonomy" id="433643"/>
    <lineage>
        <taxon>Bacteria</taxon>
        <taxon>Bacillati</taxon>
        <taxon>Actinomycetota</taxon>
        <taxon>Actinomycetes</taxon>
        <taxon>Micrococcales</taxon>
        <taxon>Microbacteriaceae</taxon>
        <taxon>Leifsonella</taxon>
    </lineage>
</organism>
<dbReference type="SMART" id="SM00855">
    <property type="entry name" value="PGAM"/>
    <property type="match status" value="1"/>
</dbReference>
<gene>
    <name evidence="3" type="ORF">GCM10022239_18590</name>
</gene>
<dbReference type="CDD" id="cd07067">
    <property type="entry name" value="HP_PGM_like"/>
    <property type="match status" value="1"/>
</dbReference>
<dbReference type="PANTHER" id="PTHR48100:SF1">
    <property type="entry name" value="HISTIDINE PHOSPHATASE FAMILY PROTEIN-RELATED"/>
    <property type="match status" value="1"/>
</dbReference>
<proteinExistence type="predicted"/>
<accession>A0ABP7FPS8</accession>